<keyword evidence="2" id="KW-1185">Reference proteome</keyword>
<evidence type="ECO:0000313" key="1">
    <source>
        <dbReference type="EMBL" id="ONI13887.1"/>
    </source>
</evidence>
<proteinExistence type="predicted"/>
<dbReference type="EMBL" id="CM007654">
    <property type="protein sequence ID" value="ONI13887.1"/>
    <property type="molecule type" value="Genomic_DNA"/>
</dbReference>
<name>A0A251PQQ3_PRUPE</name>
<dbReference type="Gramene" id="ONI13887">
    <property type="protein sequence ID" value="ONI13887"/>
    <property type="gene ID" value="PRUPE_4G252500"/>
</dbReference>
<sequence>MSASLGSEMDAFPFLSSIFLWHAQIQKSTASSPKSSSLHGSTARFWSLQPLNH</sequence>
<protein>
    <submittedName>
        <fullName evidence="1">Uncharacterized protein</fullName>
    </submittedName>
</protein>
<dbReference type="AlphaFoldDB" id="A0A251PQQ3"/>
<gene>
    <name evidence="1" type="ORF">PRUPE_4G252500</name>
</gene>
<reference evidence="1 2" key="1">
    <citation type="journal article" date="2013" name="Nat. Genet.">
        <title>The high-quality draft genome of peach (Prunus persica) identifies unique patterns of genetic diversity, domestication and genome evolution.</title>
        <authorList>
            <consortium name="International Peach Genome Initiative"/>
            <person name="Verde I."/>
            <person name="Abbott A.G."/>
            <person name="Scalabrin S."/>
            <person name="Jung S."/>
            <person name="Shu S."/>
            <person name="Marroni F."/>
            <person name="Zhebentyayeva T."/>
            <person name="Dettori M.T."/>
            <person name="Grimwood J."/>
            <person name="Cattonaro F."/>
            <person name="Zuccolo A."/>
            <person name="Rossini L."/>
            <person name="Jenkins J."/>
            <person name="Vendramin E."/>
            <person name="Meisel L.A."/>
            <person name="Decroocq V."/>
            <person name="Sosinski B."/>
            <person name="Prochnik S."/>
            <person name="Mitros T."/>
            <person name="Policriti A."/>
            <person name="Cipriani G."/>
            <person name="Dondini L."/>
            <person name="Ficklin S."/>
            <person name="Goodstein D.M."/>
            <person name="Xuan P."/>
            <person name="Del Fabbro C."/>
            <person name="Aramini V."/>
            <person name="Copetti D."/>
            <person name="Gonzalez S."/>
            <person name="Horner D.S."/>
            <person name="Falchi R."/>
            <person name="Lucas S."/>
            <person name="Mica E."/>
            <person name="Maldonado J."/>
            <person name="Lazzari B."/>
            <person name="Bielenberg D."/>
            <person name="Pirona R."/>
            <person name="Miculan M."/>
            <person name="Barakat A."/>
            <person name="Testolin R."/>
            <person name="Stella A."/>
            <person name="Tartarini S."/>
            <person name="Tonutti P."/>
            <person name="Arus P."/>
            <person name="Orellana A."/>
            <person name="Wells C."/>
            <person name="Main D."/>
            <person name="Vizzotto G."/>
            <person name="Silva H."/>
            <person name="Salamini F."/>
            <person name="Schmutz J."/>
            <person name="Morgante M."/>
            <person name="Rokhsar D.S."/>
        </authorList>
    </citation>
    <scope>NUCLEOTIDE SEQUENCE [LARGE SCALE GENOMIC DNA]</scope>
    <source>
        <strain evidence="2">cv. Nemared</strain>
    </source>
</reference>
<organism evidence="1 2">
    <name type="scientific">Prunus persica</name>
    <name type="common">Peach</name>
    <name type="synonym">Amygdalus persica</name>
    <dbReference type="NCBI Taxonomy" id="3760"/>
    <lineage>
        <taxon>Eukaryota</taxon>
        <taxon>Viridiplantae</taxon>
        <taxon>Streptophyta</taxon>
        <taxon>Embryophyta</taxon>
        <taxon>Tracheophyta</taxon>
        <taxon>Spermatophyta</taxon>
        <taxon>Magnoliopsida</taxon>
        <taxon>eudicotyledons</taxon>
        <taxon>Gunneridae</taxon>
        <taxon>Pentapetalae</taxon>
        <taxon>rosids</taxon>
        <taxon>fabids</taxon>
        <taxon>Rosales</taxon>
        <taxon>Rosaceae</taxon>
        <taxon>Amygdaloideae</taxon>
        <taxon>Amygdaleae</taxon>
        <taxon>Prunus</taxon>
    </lineage>
</organism>
<accession>A0A251PQQ3</accession>
<dbReference type="Proteomes" id="UP000006882">
    <property type="component" value="Chromosome G4"/>
</dbReference>
<evidence type="ECO:0000313" key="2">
    <source>
        <dbReference type="Proteomes" id="UP000006882"/>
    </source>
</evidence>